<dbReference type="Proteomes" id="UP000277858">
    <property type="component" value="Chromosome"/>
</dbReference>
<dbReference type="EMBL" id="LR134473">
    <property type="protein sequence ID" value="VEI04155.1"/>
    <property type="molecule type" value="Genomic_DNA"/>
</dbReference>
<evidence type="ECO:0000256" key="2">
    <source>
        <dbReference type="SAM" id="Phobius"/>
    </source>
</evidence>
<dbReference type="STRING" id="1122997.GCA_000425285_01188"/>
<gene>
    <name evidence="3" type="ORF">NCTC13652_02379</name>
</gene>
<keyword evidence="4" id="KW-1185">Reference proteome</keyword>
<keyword evidence="2" id="KW-1133">Transmembrane helix</keyword>
<feature type="transmembrane region" description="Helical" evidence="2">
    <location>
        <begin position="17"/>
        <end position="36"/>
    </location>
</feature>
<feature type="compositionally biased region" description="Low complexity" evidence="1">
    <location>
        <begin position="44"/>
        <end position="60"/>
    </location>
</feature>
<feature type="compositionally biased region" description="Low complexity" evidence="1">
    <location>
        <begin position="74"/>
        <end position="103"/>
    </location>
</feature>
<feature type="region of interest" description="Disordered" evidence="1">
    <location>
        <begin position="38"/>
        <end position="107"/>
    </location>
</feature>
<dbReference type="RefSeq" id="WP_036981299.1">
    <property type="nucleotide sequence ID" value="NZ_LR134473.1"/>
</dbReference>
<dbReference type="AlphaFoldDB" id="A0A3S4WYJ0"/>
<accession>A0A3S4WYJ0</accession>
<keyword evidence="2" id="KW-0472">Membrane</keyword>
<proteinExistence type="predicted"/>
<evidence type="ECO:0000313" key="3">
    <source>
        <dbReference type="EMBL" id="VEI04155.1"/>
    </source>
</evidence>
<reference evidence="3 4" key="1">
    <citation type="submission" date="2018-12" db="EMBL/GenBank/DDBJ databases">
        <authorList>
            <consortium name="Pathogen Informatics"/>
        </authorList>
    </citation>
    <scope>NUCLEOTIDE SEQUENCE [LARGE SCALE GENOMIC DNA]</scope>
    <source>
        <strain evidence="3 4">NCTC13652</strain>
    </source>
</reference>
<name>A0A3S4WYJ0_9ACTN</name>
<keyword evidence="2" id="KW-0812">Transmembrane</keyword>
<organism evidence="3 4">
    <name type="scientific">Acidipropionibacterium jensenii</name>
    <dbReference type="NCBI Taxonomy" id="1749"/>
    <lineage>
        <taxon>Bacteria</taxon>
        <taxon>Bacillati</taxon>
        <taxon>Actinomycetota</taxon>
        <taxon>Actinomycetes</taxon>
        <taxon>Propionibacteriales</taxon>
        <taxon>Propionibacteriaceae</taxon>
        <taxon>Acidipropionibacterium</taxon>
    </lineage>
</organism>
<evidence type="ECO:0000256" key="1">
    <source>
        <dbReference type="SAM" id="MobiDB-lite"/>
    </source>
</evidence>
<protein>
    <submittedName>
        <fullName evidence="3">Uncharacterized protein</fullName>
    </submittedName>
</protein>
<sequence length="195" mass="19903">MSEQSAPATKKPIWKRWWMICIYALVLIMIGASLGGGSDDDTSADATPSQSAAASTQSSAEAKESQLKQMGADPSVASAVAHGASSSAPATDPTTAEPADDPTVTSGGIDQGLASVVCEKYAKKEVAAAGGKWKGHYIAGVVKAVPLQDTFFLSYQGEVTNAAGGETPALLNCTVGGTKDNPEVVLAKIVDDTSR</sequence>
<evidence type="ECO:0000313" key="4">
    <source>
        <dbReference type="Proteomes" id="UP000277858"/>
    </source>
</evidence>